<dbReference type="Proteomes" id="UP000320762">
    <property type="component" value="Unassembled WGS sequence"/>
</dbReference>
<organism evidence="1 2">
    <name type="scientific">Schizophyllum amplum</name>
    <dbReference type="NCBI Taxonomy" id="97359"/>
    <lineage>
        <taxon>Eukaryota</taxon>
        <taxon>Fungi</taxon>
        <taxon>Dikarya</taxon>
        <taxon>Basidiomycota</taxon>
        <taxon>Agaricomycotina</taxon>
        <taxon>Agaricomycetes</taxon>
        <taxon>Agaricomycetidae</taxon>
        <taxon>Agaricales</taxon>
        <taxon>Schizophyllaceae</taxon>
        <taxon>Schizophyllum</taxon>
    </lineage>
</organism>
<proteinExistence type="predicted"/>
<accession>A0A550CEJ8</accession>
<evidence type="ECO:0008006" key="3">
    <source>
        <dbReference type="Google" id="ProtNLM"/>
    </source>
</evidence>
<protein>
    <recommendedName>
        <fullName evidence="3">F-box domain-containing protein</fullName>
    </recommendedName>
</protein>
<gene>
    <name evidence="1" type="ORF">BD626DRAFT_495964</name>
</gene>
<dbReference type="EMBL" id="VDMD01000010">
    <property type="protein sequence ID" value="TRM63227.1"/>
    <property type="molecule type" value="Genomic_DNA"/>
</dbReference>
<evidence type="ECO:0000313" key="1">
    <source>
        <dbReference type="EMBL" id="TRM63227.1"/>
    </source>
</evidence>
<name>A0A550CEJ8_9AGAR</name>
<comment type="caution">
    <text evidence="1">The sequence shown here is derived from an EMBL/GenBank/DDBJ whole genome shotgun (WGS) entry which is preliminary data.</text>
</comment>
<keyword evidence="2" id="KW-1185">Reference proteome</keyword>
<sequence length="524" mass="57476">MLLVRWAPLRMPYKAGSQYQDAVPPTDMSFLESAPADVIREIGYLGASSVLDCQDILSLLLTSSRLYRTLNIHNCPSVYAAAFRVTYGSPGGPVASTFLAAELVRRCNLLRRLRKDDMTCDGRLKEDLRTAVCMRGEINDDTDKRLADLSLPRFVWKLWQTTCVSETADLEIKGLLLILLSMTVSYEDLCNATFRDQLTNSLAPYVLLMVREQVARDAPPTEGENTLDVSPAADGVYRPDGTCHALEPIALPSLLFFTGGYALSPAHAVLQLYCAAQLRQLEAPPYLPLTRASAVQHNRGGPTQKDCLAFSALRMPLFADAHDRARADAHSAPAAPLAPGALTGVWEGFYMVAYESLQLDEEALATSVPQDFGARRPLQCALTEYLSDDSEHTLSGLDPQTMEPTQLSLRRITKVEGGFERGGVRYAYTIIRPDAPQPRGGAHWLVTGTTEREHTEAWGEYVYSGDVQDDGRVHLIRQPVEESGEGEWLFSGRVVPGGALVGCFRVLHGAGGGVRGVFSMRKRA</sequence>
<dbReference type="AlphaFoldDB" id="A0A550CEJ8"/>
<dbReference type="OrthoDB" id="3007819at2759"/>
<evidence type="ECO:0000313" key="2">
    <source>
        <dbReference type="Proteomes" id="UP000320762"/>
    </source>
</evidence>
<reference evidence="1 2" key="1">
    <citation type="journal article" date="2019" name="New Phytol.">
        <title>Comparative genomics reveals unique wood-decay strategies and fruiting body development in the Schizophyllaceae.</title>
        <authorList>
            <person name="Almasi E."/>
            <person name="Sahu N."/>
            <person name="Krizsan K."/>
            <person name="Balint B."/>
            <person name="Kovacs G.M."/>
            <person name="Kiss B."/>
            <person name="Cseklye J."/>
            <person name="Drula E."/>
            <person name="Henrissat B."/>
            <person name="Nagy I."/>
            <person name="Chovatia M."/>
            <person name="Adam C."/>
            <person name="LaButti K."/>
            <person name="Lipzen A."/>
            <person name="Riley R."/>
            <person name="Grigoriev I.V."/>
            <person name="Nagy L.G."/>
        </authorList>
    </citation>
    <scope>NUCLEOTIDE SEQUENCE [LARGE SCALE GENOMIC DNA]</scope>
    <source>
        <strain evidence="1 2">NL-1724</strain>
    </source>
</reference>